<comment type="caution">
    <text evidence="1">The sequence shown here is derived from an EMBL/GenBank/DDBJ whole genome shotgun (WGS) entry which is preliminary data.</text>
</comment>
<evidence type="ECO:0000313" key="2">
    <source>
        <dbReference type="Proteomes" id="UP001211894"/>
    </source>
</evidence>
<accession>A0ABT4X891</accession>
<reference evidence="1 2" key="1">
    <citation type="submission" date="2023-01" db="EMBL/GenBank/DDBJ databases">
        <title>Bacillus changyiensis sp. nov., isolated from a coastal deposit.</title>
        <authorList>
            <person name="Xiao G."/>
            <person name="Lai Q."/>
            <person name="Hu Z."/>
            <person name="Shao Z."/>
        </authorList>
    </citation>
    <scope>NUCLEOTIDE SEQUENCE [LARGE SCALE GENOMIC DNA]</scope>
    <source>
        <strain evidence="1 2">CLL-7-23</strain>
    </source>
</reference>
<dbReference type="RefSeq" id="WP_270802189.1">
    <property type="nucleotide sequence ID" value="NZ_JAQFWW010000004.1"/>
</dbReference>
<name>A0ABT4X891_9BACI</name>
<gene>
    <name evidence="1" type="ORF">PJ311_18390</name>
</gene>
<keyword evidence="2" id="KW-1185">Reference proteome</keyword>
<protein>
    <submittedName>
        <fullName evidence="1">Uncharacterized protein</fullName>
    </submittedName>
</protein>
<sequence>MRQTKHKFQKKPEKLTSRDLNYLMDTNKPTYKRAKGGAFRQR</sequence>
<dbReference type="Proteomes" id="UP001211894">
    <property type="component" value="Unassembled WGS sequence"/>
</dbReference>
<organism evidence="1 2">
    <name type="scientific">Bacillus changyiensis</name>
    <dbReference type="NCBI Taxonomy" id="3004103"/>
    <lineage>
        <taxon>Bacteria</taxon>
        <taxon>Bacillati</taxon>
        <taxon>Bacillota</taxon>
        <taxon>Bacilli</taxon>
        <taxon>Bacillales</taxon>
        <taxon>Bacillaceae</taxon>
        <taxon>Bacillus</taxon>
    </lineage>
</organism>
<proteinExistence type="predicted"/>
<dbReference type="EMBL" id="JAQKAB010000019">
    <property type="protein sequence ID" value="MDA7028511.1"/>
    <property type="molecule type" value="Genomic_DNA"/>
</dbReference>
<evidence type="ECO:0000313" key="1">
    <source>
        <dbReference type="EMBL" id="MDA7028511.1"/>
    </source>
</evidence>